<dbReference type="GO" id="GO:0019878">
    <property type="term" value="P:lysine biosynthetic process via aminoadipic acid"/>
    <property type="evidence" value="ECO:0007669"/>
    <property type="project" value="TreeGrafter"/>
</dbReference>
<dbReference type="STRING" id="573413.Spirs_2564"/>
<dbReference type="KEGG" id="ssm:Spirs_2564"/>
<dbReference type="Pfam" id="PF01648">
    <property type="entry name" value="ACPS"/>
    <property type="match status" value="1"/>
</dbReference>
<protein>
    <submittedName>
        <fullName evidence="4">4'-phosphopantetheinyl transferase</fullName>
    </submittedName>
</protein>
<organism evidence="4 5">
    <name type="scientific">Sediminispirochaeta smaragdinae (strain DSM 11293 / JCM 15392 / SEBR 4228)</name>
    <name type="common">Spirochaeta smaragdinae</name>
    <dbReference type="NCBI Taxonomy" id="573413"/>
    <lineage>
        <taxon>Bacteria</taxon>
        <taxon>Pseudomonadati</taxon>
        <taxon>Spirochaetota</taxon>
        <taxon>Spirochaetia</taxon>
        <taxon>Spirochaetales</taxon>
        <taxon>Spirochaetaceae</taxon>
        <taxon>Sediminispirochaeta</taxon>
    </lineage>
</organism>
<dbReference type="RefSeq" id="WP_013255136.1">
    <property type="nucleotide sequence ID" value="NC_014364.1"/>
</dbReference>
<dbReference type="PANTHER" id="PTHR12215">
    <property type="entry name" value="PHOSPHOPANTETHEINE TRANSFERASE"/>
    <property type="match status" value="1"/>
</dbReference>
<dbReference type="AlphaFoldDB" id="E1R4D3"/>
<dbReference type="InterPro" id="IPR008278">
    <property type="entry name" value="4-PPantetheinyl_Trfase_dom"/>
</dbReference>
<dbReference type="Gene3D" id="3.90.470.20">
    <property type="entry name" value="4'-phosphopantetheinyl transferase domain"/>
    <property type="match status" value="2"/>
</dbReference>
<dbReference type="GO" id="GO:0008897">
    <property type="term" value="F:holo-[acyl-carrier-protein] synthase activity"/>
    <property type="evidence" value="ECO:0007669"/>
    <property type="project" value="InterPro"/>
</dbReference>
<dbReference type="SUPFAM" id="SSF56214">
    <property type="entry name" value="4'-phosphopantetheinyl transferase"/>
    <property type="match status" value="2"/>
</dbReference>
<keyword evidence="2 4" id="KW-0808">Transferase</keyword>
<dbReference type="GO" id="GO:0000287">
    <property type="term" value="F:magnesium ion binding"/>
    <property type="evidence" value="ECO:0007669"/>
    <property type="project" value="InterPro"/>
</dbReference>
<evidence type="ECO:0000259" key="3">
    <source>
        <dbReference type="Pfam" id="PF01648"/>
    </source>
</evidence>
<dbReference type="eggNOG" id="COG2091">
    <property type="taxonomic scope" value="Bacteria"/>
</dbReference>
<evidence type="ECO:0000256" key="1">
    <source>
        <dbReference type="ARBA" id="ARBA00010990"/>
    </source>
</evidence>
<dbReference type="GO" id="GO:0005829">
    <property type="term" value="C:cytosol"/>
    <property type="evidence" value="ECO:0007669"/>
    <property type="project" value="TreeGrafter"/>
</dbReference>
<dbReference type="InterPro" id="IPR050559">
    <property type="entry name" value="P-Pant_transferase_sf"/>
</dbReference>
<sequence>MWLFATIGSEDGRKTARTLLQYAIGQIWNMTLLPDIAFTKGGKPWFPDHPECHFNLSHSGSYVLCGLADTPIGVDIEEVVLSKAVLAPYIMHLSELTRYRDSSDKIGLMYTLWTLKESYVKCTGEGITYHPQTAMKTTVFDIGVGQTVTSNRKGFSFKTFSGKKWRAAICVKDEKEIPDINWVLSSNLKKEKQL</sequence>
<evidence type="ECO:0000313" key="4">
    <source>
        <dbReference type="EMBL" id="ADK81674.1"/>
    </source>
</evidence>
<comment type="similarity">
    <text evidence="1">Belongs to the P-Pant transferase superfamily. Gsp/Sfp/HetI/AcpT family.</text>
</comment>
<dbReference type="PANTHER" id="PTHR12215:SF10">
    <property type="entry name" value="L-AMINOADIPATE-SEMIALDEHYDE DEHYDROGENASE-PHOSPHOPANTETHEINYL TRANSFERASE"/>
    <property type="match status" value="1"/>
</dbReference>
<feature type="domain" description="4'-phosphopantetheinyl transferase" evidence="3">
    <location>
        <begin position="71"/>
        <end position="169"/>
    </location>
</feature>
<reference evidence="4 5" key="1">
    <citation type="journal article" date="2010" name="Stand. Genomic Sci.">
        <title>Complete genome sequence of Spirochaeta smaragdinae type strain (SEBR 4228).</title>
        <authorList>
            <person name="Mavromatis K."/>
            <person name="Yasawong M."/>
            <person name="Chertkov O."/>
            <person name="Lapidus A."/>
            <person name="Lucas S."/>
            <person name="Nolan M."/>
            <person name="Del Rio T.G."/>
            <person name="Tice H."/>
            <person name="Cheng J.F."/>
            <person name="Pitluck S."/>
            <person name="Liolios K."/>
            <person name="Ivanova N."/>
            <person name="Tapia R."/>
            <person name="Han C."/>
            <person name="Bruce D."/>
            <person name="Goodwin L."/>
            <person name="Pati A."/>
            <person name="Chen A."/>
            <person name="Palaniappan K."/>
            <person name="Land M."/>
            <person name="Hauser L."/>
            <person name="Chang Y.J."/>
            <person name="Jeffries C.D."/>
            <person name="Detter J.C."/>
            <person name="Rohde M."/>
            <person name="Brambilla E."/>
            <person name="Spring S."/>
            <person name="Goker M."/>
            <person name="Sikorski J."/>
            <person name="Woyke T."/>
            <person name="Bristow J."/>
            <person name="Eisen J.A."/>
            <person name="Markowitz V."/>
            <person name="Hugenholtz P."/>
            <person name="Klenk H.P."/>
            <person name="Kyrpides N.C."/>
        </authorList>
    </citation>
    <scope>NUCLEOTIDE SEQUENCE [LARGE SCALE GENOMIC DNA]</scope>
    <source>
        <strain evidence="5">DSM 11293 / JCM 15392 / SEBR 4228</strain>
    </source>
</reference>
<keyword evidence="5" id="KW-1185">Reference proteome</keyword>
<dbReference type="EMBL" id="CP002116">
    <property type="protein sequence ID" value="ADK81674.1"/>
    <property type="molecule type" value="Genomic_DNA"/>
</dbReference>
<dbReference type="Proteomes" id="UP000002318">
    <property type="component" value="Chromosome"/>
</dbReference>
<evidence type="ECO:0000313" key="5">
    <source>
        <dbReference type="Proteomes" id="UP000002318"/>
    </source>
</evidence>
<name>E1R4D3_SEDSS</name>
<evidence type="ECO:0000256" key="2">
    <source>
        <dbReference type="ARBA" id="ARBA00022679"/>
    </source>
</evidence>
<gene>
    <name evidence="4" type="ordered locus">Spirs_2564</name>
</gene>
<dbReference type="OrthoDB" id="9808281at2"/>
<dbReference type="HOGENOM" id="CLU_057011_6_4_12"/>
<proteinExistence type="inferred from homology"/>
<dbReference type="InterPro" id="IPR037143">
    <property type="entry name" value="4-PPantetheinyl_Trfase_dom_sf"/>
</dbReference>
<accession>E1R4D3</accession>